<keyword evidence="2" id="KW-0813">Transport</keyword>
<proteinExistence type="predicted"/>
<dbReference type="GeneID" id="27361824"/>
<feature type="transmembrane region" description="Helical" evidence="7">
    <location>
        <begin position="433"/>
        <end position="453"/>
    </location>
</feature>
<sequence>MGIEEHQTMPIGPATSLHTETTEGNLNEGKPSIQHADDALAFVTDHENVAWTREEEAKVLRKIDLVILPLLFFGAIIGYSDSQVYGFAALFGLVQDLKLAVPKFQDGQVILDMSRYQFTAAIPTLGAVAGQYPLLLLVQHLHIGRFFGIVTIFTGVLTLLTITCKDFADIMALRFFTGLSVVTQPLSILVTSMWWKSQEQPLRAGVYISGTALGALVGQGVDLGAVNIKGAYAASPWKWIYIILGPITIAFGFVVVALFPASPMNAWFLTAREREIAVGRLLQNNTGMKTRKWKWAHLREAYLDPQLYVLSIYSFTFAFVNLSIGSFGGFLVTSFGYSSKQSIVLSMPGSAIAVVCLITSGYLGSRFPTQRLVIAISYLIPAMVGNILLWKSDRSNKAALLGGLYISVMVYGALVQMFALLASNVAGYSKKTVVNATIFVFANCGAFAGPWAYKSDEATRGYPTGQITTLSLLCASAAGFVVLRLFYHRENLKKAQLREAHPEYITDPSIALADLTDKENPIFQYMT</sequence>
<feature type="transmembrane region" description="Helical" evidence="7">
    <location>
        <begin position="343"/>
        <end position="365"/>
    </location>
</feature>
<dbReference type="VEuPathDB" id="FungiDB:PV06_09750"/>
<feature type="transmembrane region" description="Helical" evidence="7">
    <location>
        <begin position="372"/>
        <end position="390"/>
    </location>
</feature>
<dbReference type="SUPFAM" id="SSF103473">
    <property type="entry name" value="MFS general substrate transporter"/>
    <property type="match status" value="1"/>
</dbReference>
<dbReference type="Proteomes" id="UP000053342">
    <property type="component" value="Unassembled WGS sequence"/>
</dbReference>
<dbReference type="AlphaFoldDB" id="A0A0D2BK22"/>
<organism evidence="8 9">
    <name type="scientific">Exophiala oligosperma</name>
    <dbReference type="NCBI Taxonomy" id="215243"/>
    <lineage>
        <taxon>Eukaryota</taxon>
        <taxon>Fungi</taxon>
        <taxon>Dikarya</taxon>
        <taxon>Ascomycota</taxon>
        <taxon>Pezizomycotina</taxon>
        <taxon>Eurotiomycetes</taxon>
        <taxon>Chaetothyriomycetidae</taxon>
        <taxon>Chaetothyriales</taxon>
        <taxon>Herpotrichiellaceae</taxon>
        <taxon>Exophiala</taxon>
    </lineage>
</organism>
<feature type="transmembrane region" description="Helical" evidence="7">
    <location>
        <begin position="307"/>
        <end position="331"/>
    </location>
</feature>
<evidence type="ECO:0000256" key="3">
    <source>
        <dbReference type="ARBA" id="ARBA00022692"/>
    </source>
</evidence>
<name>A0A0D2BK22_9EURO</name>
<reference evidence="8 9" key="1">
    <citation type="submission" date="2015-01" db="EMBL/GenBank/DDBJ databases">
        <title>The Genome Sequence of Exophiala oligosperma CBS72588.</title>
        <authorList>
            <consortium name="The Broad Institute Genomics Platform"/>
            <person name="Cuomo C."/>
            <person name="de Hoog S."/>
            <person name="Gorbushina A."/>
            <person name="Stielow B."/>
            <person name="Teixiera M."/>
            <person name="Abouelleil A."/>
            <person name="Chapman S.B."/>
            <person name="Priest M."/>
            <person name="Young S.K."/>
            <person name="Wortman J."/>
            <person name="Nusbaum C."/>
            <person name="Birren B."/>
        </authorList>
    </citation>
    <scope>NUCLEOTIDE SEQUENCE [LARGE SCALE GENOMIC DNA]</scope>
    <source>
        <strain evidence="8 9">CBS 72588</strain>
    </source>
</reference>
<feature type="compositionally biased region" description="Polar residues" evidence="6">
    <location>
        <begin position="16"/>
        <end position="25"/>
    </location>
</feature>
<evidence type="ECO:0000256" key="2">
    <source>
        <dbReference type="ARBA" id="ARBA00022448"/>
    </source>
</evidence>
<evidence type="ECO:0000313" key="9">
    <source>
        <dbReference type="Proteomes" id="UP000053342"/>
    </source>
</evidence>
<comment type="subcellular location">
    <subcellularLocation>
        <location evidence="1">Membrane</location>
        <topology evidence="1">Multi-pass membrane protein</topology>
    </subcellularLocation>
</comment>
<dbReference type="GO" id="GO:0022857">
    <property type="term" value="F:transmembrane transporter activity"/>
    <property type="evidence" value="ECO:0007669"/>
    <property type="project" value="InterPro"/>
</dbReference>
<dbReference type="InterPro" id="IPR011701">
    <property type="entry name" value="MFS"/>
</dbReference>
<evidence type="ECO:0000313" key="8">
    <source>
        <dbReference type="EMBL" id="KIW37757.1"/>
    </source>
</evidence>
<dbReference type="RefSeq" id="XP_016257973.1">
    <property type="nucleotide sequence ID" value="XM_016411219.1"/>
</dbReference>
<evidence type="ECO:0000256" key="7">
    <source>
        <dbReference type="SAM" id="Phobius"/>
    </source>
</evidence>
<dbReference type="HOGENOM" id="CLU_001265_0_5_1"/>
<feature type="transmembrane region" description="Helical" evidence="7">
    <location>
        <begin position="402"/>
        <end position="421"/>
    </location>
</feature>
<dbReference type="GO" id="GO:0016020">
    <property type="term" value="C:membrane"/>
    <property type="evidence" value="ECO:0007669"/>
    <property type="project" value="UniProtKB-SubCell"/>
</dbReference>
<evidence type="ECO:0000256" key="6">
    <source>
        <dbReference type="SAM" id="MobiDB-lite"/>
    </source>
</evidence>
<dbReference type="PANTHER" id="PTHR43791">
    <property type="entry name" value="PERMEASE-RELATED"/>
    <property type="match status" value="1"/>
</dbReference>
<keyword evidence="3 7" id="KW-0812">Transmembrane</keyword>
<feature type="transmembrane region" description="Helical" evidence="7">
    <location>
        <begin position="239"/>
        <end position="259"/>
    </location>
</feature>
<feature type="region of interest" description="Disordered" evidence="6">
    <location>
        <begin position="1"/>
        <end position="30"/>
    </location>
</feature>
<feature type="transmembrane region" description="Helical" evidence="7">
    <location>
        <begin position="143"/>
        <end position="163"/>
    </location>
</feature>
<protein>
    <recommendedName>
        <fullName evidence="10">Major facilitator superfamily (MFS) profile domain-containing protein</fullName>
    </recommendedName>
</protein>
<dbReference type="EMBL" id="KN847342">
    <property type="protein sequence ID" value="KIW37757.1"/>
    <property type="molecule type" value="Genomic_DNA"/>
</dbReference>
<evidence type="ECO:0000256" key="1">
    <source>
        <dbReference type="ARBA" id="ARBA00004141"/>
    </source>
</evidence>
<evidence type="ECO:0000256" key="5">
    <source>
        <dbReference type="ARBA" id="ARBA00023136"/>
    </source>
</evidence>
<dbReference type="OrthoDB" id="1932925at2759"/>
<dbReference type="Pfam" id="PF07690">
    <property type="entry name" value="MFS_1"/>
    <property type="match status" value="1"/>
</dbReference>
<feature type="transmembrane region" description="Helical" evidence="7">
    <location>
        <begin position="175"/>
        <end position="195"/>
    </location>
</feature>
<evidence type="ECO:0008006" key="10">
    <source>
        <dbReference type="Google" id="ProtNLM"/>
    </source>
</evidence>
<gene>
    <name evidence="8" type="ORF">PV06_09750</name>
</gene>
<feature type="transmembrane region" description="Helical" evidence="7">
    <location>
        <begin position="465"/>
        <end position="487"/>
    </location>
</feature>
<keyword evidence="9" id="KW-1185">Reference proteome</keyword>
<evidence type="ECO:0000256" key="4">
    <source>
        <dbReference type="ARBA" id="ARBA00022989"/>
    </source>
</evidence>
<keyword evidence="5 7" id="KW-0472">Membrane</keyword>
<accession>A0A0D2BK22</accession>
<dbReference type="Gene3D" id="1.20.1250.20">
    <property type="entry name" value="MFS general substrate transporter like domains"/>
    <property type="match status" value="2"/>
</dbReference>
<dbReference type="InterPro" id="IPR036259">
    <property type="entry name" value="MFS_trans_sf"/>
</dbReference>
<keyword evidence="4 7" id="KW-1133">Transmembrane helix</keyword>
<feature type="transmembrane region" description="Helical" evidence="7">
    <location>
        <begin position="63"/>
        <end position="80"/>
    </location>
</feature>
<dbReference type="PANTHER" id="PTHR43791:SF55">
    <property type="entry name" value="TRANSPORTER, PUTATIVE (AFU_ORTHOLOGUE AFUA_6G01820)-RELATED"/>
    <property type="match status" value="1"/>
</dbReference>